<feature type="transmembrane region" description="Helical" evidence="1">
    <location>
        <begin position="59"/>
        <end position="80"/>
    </location>
</feature>
<feature type="transmembrane region" description="Helical" evidence="1">
    <location>
        <begin position="263"/>
        <end position="282"/>
    </location>
</feature>
<feature type="transmembrane region" description="Helical" evidence="1">
    <location>
        <begin position="225"/>
        <end position="251"/>
    </location>
</feature>
<comment type="caution">
    <text evidence="2">The sequence shown here is derived from an EMBL/GenBank/DDBJ whole genome shotgun (WGS) entry which is preliminary data.</text>
</comment>
<evidence type="ECO:0000313" key="2">
    <source>
        <dbReference type="EMBL" id="CCF82994.1"/>
    </source>
</evidence>
<proteinExistence type="predicted"/>
<reference evidence="2 3" key="1">
    <citation type="journal article" date="2012" name="ISME J.">
        <title>Nitrification expanded: discovery, physiology and genomics of a nitrite-oxidizing bacterium from the phylum Chloroflexi.</title>
        <authorList>
            <person name="Sorokin D.Y."/>
            <person name="Lucker S."/>
            <person name="Vejmelkova D."/>
            <person name="Kostrikina N.A."/>
            <person name="Kleerebezem R."/>
            <person name="Rijpstra W.I."/>
            <person name="Damste J.S."/>
            <person name="Le Paslier D."/>
            <person name="Muyzer G."/>
            <person name="Wagner M."/>
            <person name="van Loosdrecht M.C."/>
            <person name="Daims H."/>
        </authorList>
    </citation>
    <scope>NUCLEOTIDE SEQUENCE [LARGE SCALE GENOMIC DNA]</scope>
    <source>
        <strain evidence="3">none</strain>
    </source>
</reference>
<feature type="transmembrane region" description="Helical" evidence="1">
    <location>
        <begin position="28"/>
        <end position="47"/>
    </location>
</feature>
<dbReference type="SUPFAM" id="SSF81442">
    <property type="entry name" value="Cytochrome c oxidase subunit I-like"/>
    <property type="match status" value="1"/>
</dbReference>
<evidence type="ECO:0000256" key="1">
    <source>
        <dbReference type="SAM" id="Phobius"/>
    </source>
</evidence>
<dbReference type="OrthoDB" id="5245199at2"/>
<keyword evidence="1" id="KW-0812">Transmembrane</keyword>
<accession>I4EE82</accession>
<keyword evidence="1" id="KW-1133">Transmembrane helix</keyword>
<feature type="transmembrane region" description="Helical" evidence="1">
    <location>
        <begin position="126"/>
        <end position="145"/>
    </location>
</feature>
<feature type="transmembrane region" description="Helical" evidence="1">
    <location>
        <begin position="101"/>
        <end position="120"/>
    </location>
</feature>
<organism evidence="2 3">
    <name type="scientific">Nitrolancea hollandica Lb</name>
    <dbReference type="NCBI Taxonomy" id="1129897"/>
    <lineage>
        <taxon>Bacteria</taxon>
        <taxon>Pseudomonadati</taxon>
        <taxon>Thermomicrobiota</taxon>
        <taxon>Thermomicrobia</taxon>
        <taxon>Sphaerobacterales</taxon>
        <taxon>Sphaerobacterineae</taxon>
        <taxon>Sphaerobacteraceae</taxon>
        <taxon>Nitrolancea</taxon>
    </lineage>
</organism>
<name>I4EE82_9BACT</name>
<evidence type="ECO:0000313" key="3">
    <source>
        <dbReference type="Proteomes" id="UP000004221"/>
    </source>
</evidence>
<dbReference type="InterPro" id="IPR036927">
    <property type="entry name" value="Cyt_c_oxase-like_su1_sf"/>
</dbReference>
<dbReference type="AlphaFoldDB" id="I4EE82"/>
<dbReference type="Proteomes" id="UP000004221">
    <property type="component" value="Unassembled WGS sequence"/>
</dbReference>
<keyword evidence="1" id="KW-0472">Membrane</keyword>
<feature type="transmembrane region" description="Helical" evidence="1">
    <location>
        <begin position="294"/>
        <end position="317"/>
    </location>
</feature>
<feature type="transmembrane region" description="Helical" evidence="1">
    <location>
        <begin position="323"/>
        <end position="356"/>
    </location>
</feature>
<dbReference type="RefSeq" id="WP_008475624.1">
    <property type="nucleotide sequence ID" value="NZ_CAGS01000085.1"/>
</dbReference>
<dbReference type="Gene3D" id="1.20.210.10">
    <property type="entry name" value="Cytochrome c oxidase-like, subunit I domain"/>
    <property type="match status" value="1"/>
</dbReference>
<protein>
    <submittedName>
        <fullName evidence="2">Uncharacterized protein</fullName>
    </submittedName>
</protein>
<feature type="transmembrane region" description="Helical" evidence="1">
    <location>
        <begin position="402"/>
        <end position="423"/>
    </location>
</feature>
<feature type="transmembrane region" description="Helical" evidence="1">
    <location>
        <begin position="377"/>
        <end position="396"/>
    </location>
</feature>
<keyword evidence="3" id="KW-1185">Reference proteome</keyword>
<feature type="transmembrane region" description="Helical" evidence="1">
    <location>
        <begin position="189"/>
        <end position="213"/>
    </location>
</feature>
<feature type="transmembrane region" description="Helical" evidence="1">
    <location>
        <begin position="157"/>
        <end position="177"/>
    </location>
</feature>
<dbReference type="EMBL" id="CAGS01000085">
    <property type="protein sequence ID" value="CCF82994.1"/>
    <property type="molecule type" value="Genomic_DNA"/>
</dbReference>
<gene>
    <name evidence="2" type="ORF">NITHO_1750009</name>
</gene>
<sequence length="461" mass="49448">MISAARRSAAPRGISSAHAPALDLPARFMVLGMCGFLTVAAIGPWAAPLLLHSFSDHRLLAFVHLNTLGAVAAVILGASYQLVPVVLQTPLASARVGRISFWLYLAGLLLFLPSLLAVWLPGLALGSTLLLIAFSLYIGVIGITIRRAPYQDVISWHITSALVSLGGGVVLGMLLAFNKGLGFLGGMTAHLLAAHITLMLAGWVAVLLAGVAYRLVGMFTLSEDALWHPGAWIELALMTAGTWILAAGFLLSLDGWVRLTGGLMLLAGQGLYFAELARLYWLRRRRAFDIHIPFALTSASLGLTAAALLVIGFVLGVGTGRSLWVAVGWLAIAGLAETAIQGFFYKITTFLVWLHRYAPQAGRKRVPRLEDLYQRRLAVAGWVYWTAGLLLSVAAIATGSEFISLFAGLSLSTGLACFLVNVIRIGGHWKPIRIGLVEFPRVNLSGGERMEERRGPRSINA</sequence>